<evidence type="ECO:0000313" key="2">
    <source>
        <dbReference type="EMBL" id="DAD71339.1"/>
    </source>
</evidence>
<sequence length="31" mass="3271">MRIVETATRRSVGTAPPAPMRQGATGILGKF</sequence>
<accession>A0A8S5LN82</accession>
<organism evidence="2">
    <name type="scientific">Siphoviridae sp. ctbQZ1</name>
    <dbReference type="NCBI Taxonomy" id="2827581"/>
    <lineage>
        <taxon>Viruses</taxon>
        <taxon>Duplodnaviria</taxon>
        <taxon>Heunggongvirae</taxon>
        <taxon>Uroviricota</taxon>
        <taxon>Caudoviricetes</taxon>
    </lineage>
</organism>
<feature type="region of interest" description="Disordered" evidence="1">
    <location>
        <begin position="1"/>
        <end position="31"/>
    </location>
</feature>
<dbReference type="EMBL" id="BK015881">
    <property type="protein sequence ID" value="DAD71339.1"/>
    <property type="molecule type" value="Genomic_DNA"/>
</dbReference>
<proteinExistence type="predicted"/>
<name>A0A8S5LN82_9CAUD</name>
<reference evidence="2" key="1">
    <citation type="journal article" date="2021" name="Proc. Natl. Acad. Sci. U.S.A.">
        <title>A Catalog of Tens of Thousands of Viruses from Human Metagenomes Reveals Hidden Associations with Chronic Diseases.</title>
        <authorList>
            <person name="Tisza M.J."/>
            <person name="Buck C.B."/>
        </authorList>
    </citation>
    <scope>NUCLEOTIDE SEQUENCE</scope>
    <source>
        <strain evidence="2">CtbQZ1</strain>
    </source>
</reference>
<protein>
    <submittedName>
        <fullName evidence="2">Uncharacterized protein</fullName>
    </submittedName>
</protein>
<evidence type="ECO:0000256" key="1">
    <source>
        <dbReference type="SAM" id="MobiDB-lite"/>
    </source>
</evidence>